<dbReference type="EMBL" id="JAHUZN010000008">
    <property type="protein sequence ID" value="KAG8485688.1"/>
    <property type="molecule type" value="Genomic_DNA"/>
</dbReference>
<reference evidence="3 4" key="1">
    <citation type="journal article" date="2021" name="bioRxiv">
        <title>The Gossypium anomalum genome as a resource for cotton improvement and evolutionary analysis of hybrid incompatibility.</title>
        <authorList>
            <person name="Grover C.E."/>
            <person name="Yuan D."/>
            <person name="Arick M.A."/>
            <person name="Miller E.R."/>
            <person name="Hu G."/>
            <person name="Peterson D.G."/>
            <person name="Wendel J.F."/>
            <person name="Udall J.A."/>
        </authorList>
    </citation>
    <scope>NUCLEOTIDE SEQUENCE [LARGE SCALE GENOMIC DNA]</scope>
    <source>
        <strain evidence="3">JFW-Udall</strain>
        <tissue evidence="3">Leaf</tissue>
    </source>
</reference>
<dbReference type="PANTHER" id="PTHR33116">
    <property type="entry name" value="REVERSE TRANSCRIPTASE ZINC-BINDING DOMAIN-CONTAINING PROTEIN-RELATED-RELATED"/>
    <property type="match status" value="1"/>
</dbReference>
<name>A0A8J5YAZ1_9ROSI</name>
<comment type="caution">
    <text evidence="3">The sequence shown here is derived from an EMBL/GenBank/DDBJ whole genome shotgun (WGS) entry which is preliminary data.</text>
</comment>
<organism evidence="3 4">
    <name type="scientific">Gossypium anomalum</name>
    <dbReference type="NCBI Taxonomy" id="47600"/>
    <lineage>
        <taxon>Eukaryota</taxon>
        <taxon>Viridiplantae</taxon>
        <taxon>Streptophyta</taxon>
        <taxon>Embryophyta</taxon>
        <taxon>Tracheophyta</taxon>
        <taxon>Spermatophyta</taxon>
        <taxon>Magnoliopsida</taxon>
        <taxon>eudicotyledons</taxon>
        <taxon>Gunneridae</taxon>
        <taxon>Pentapetalae</taxon>
        <taxon>rosids</taxon>
        <taxon>malvids</taxon>
        <taxon>Malvales</taxon>
        <taxon>Malvaceae</taxon>
        <taxon>Malvoideae</taxon>
        <taxon>Gossypium</taxon>
    </lineage>
</organism>
<dbReference type="OrthoDB" id="1748430at2759"/>
<keyword evidence="1" id="KW-0472">Membrane</keyword>
<evidence type="ECO:0000313" key="4">
    <source>
        <dbReference type="Proteomes" id="UP000701853"/>
    </source>
</evidence>
<dbReference type="InterPro" id="IPR044730">
    <property type="entry name" value="RNase_H-like_dom_plant"/>
</dbReference>
<feature type="domain" description="RNase H type-1" evidence="2">
    <location>
        <begin position="506"/>
        <end position="598"/>
    </location>
</feature>
<evidence type="ECO:0000256" key="1">
    <source>
        <dbReference type="SAM" id="Phobius"/>
    </source>
</evidence>
<dbReference type="Pfam" id="PF13456">
    <property type="entry name" value="RVT_3"/>
    <property type="match status" value="1"/>
</dbReference>
<dbReference type="InterPro" id="IPR036397">
    <property type="entry name" value="RNaseH_sf"/>
</dbReference>
<feature type="transmembrane region" description="Helical" evidence="1">
    <location>
        <begin position="486"/>
        <end position="506"/>
    </location>
</feature>
<dbReference type="SUPFAM" id="SSF53098">
    <property type="entry name" value="Ribonuclease H-like"/>
    <property type="match status" value="1"/>
</dbReference>
<dbReference type="CDD" id="cd06222">
    <property type="entry name" value="RNase_H_like"/>
    <property type="match status" value="1"/>
</dbReference>
<dbReference type="PANTHER" id="PTHR33116:SF86">
    <property type="entry name" value="REVERSE TRANSCRIPTASE DOMAIN-CONTAINING PROTEIN"/>
    <property type="match status" value="1"/>
</dbReference>
<dbReference type="InterPro" id="IPR002156">
    <property type="entry name" value="RNaseH_domain"/>
</dbReference>
<dbReference type="InterPro" id="IPR012337">
    <property type="entry name" value="RNaseH-like_sf"/>
</dbReference>
<keyword evidence="1" id="KW-1133">Transmembrane helix</keyword>
<gene>
    <name evidence="3" type="ORF">CXB51_019010</name>
</gene>
<dbReference type="GO" id="GO:0003676">
    <property type="term" value="F:nucleic acid binding"/>
    <property type="evidence" value="ECO:0007669"/>
    <property type="project" value="InterPro"/>
</dbReference>
<accession>A0A8J5YAZ1</accession>
<dbReference type="AlphaFoldDB" id="A0A8J5YAZ1"/>
<dbReference type="GO" id="GO:0004523">
    <property type="term" value="F:RNA-DNA hybrid ribonuclease activity"/>
    <property type="evidence" value="ECO:0007669"/>
    <property type="project" value="InterPro"/>
</dbReference>
<dbReference type="Proteomes" id="UP000701853">
    <property type="component" value="Chromosome 8"/>
</dbReference>
<dbReference type="Gene3D" id="3.30.420.10">
    <property type="entry name" value="Ribonuclease H-like superfamily/Ribonuclease H"/>
    <property type="match status" value="1"/>
</dbReference>
<proteinExistence type="predicted"/>
<evidence type="ECO:0000259" key="2">
    <source>
        <dbReference type="Pfam" id="PF13456"/>
    </source>
</evidence>
<sequence>MKGLPLNAFPALSDEDFNLLNRPVFYEEIKTALFDMAPLKALGSDGFHALFYQSQWDHVGASIIANRFKVIFPKLIAPEQTGFLAGRNITDNIVIAQEVLWNGVPTLKFQPARGVRQSCLLSLYLFILCMEWLSHSIQAAIGVGKWSPIRLVRNGPSLSHLFFANDLILFGHAEEHQARIIKNILDDFCSYSGHRINKRNTNIFFSKGVNDNLRRSISSFFGFQEVNNLELYLGVPLFHERVANNTLRFVVDKVPNKLSSWDARQLSLASRGSTNGNTKIALVSWDSVCQPKAHGGLGLRHLEDHNTSFMMKMGFNIVSNTNALWVRVLRTKYGISSGLPRIYREGVVHSFGDPLLRYGPLSKKIFLGDGSWNLDLFRLWVPEEIIHKIVGIPPLHPSSGPDQIVWRLPRLDYFPSKVPMQRFELHRLLTNAERTRRAIGNSSACRICEHDCEDVLHVLRDCSAARTIWDNIIPEERRSRFYIGSLHNWLMLLGVLCVIIMVGWIIGFCRYLGNCTVVEAEFWGILDGLNPLLDRNFEKVIIQTDSLEAATAIQEGFSGNSNSTLVRRIHSALTALKQWKIQHIPYSENLVADGLAKSVRSRSLGLRLIEDPPMRT</sequence>
<evidence type="ECO:0000313" key="3">
    <source>
        <dbReference type="EMBL" id="KAG8485688.1"/>
    </source>
</evidence>
<keyword evidence="4" id="KW-1185">Reference proteome</keyword>
<keyword evidence="1" id="KW-0812">Transmembrane</keyword>
<protein>
    <recommendedName>
        <fullName evidence="2">RNase H type-1 domain-containing protein</fullName>
    </recommendedName>
</protein>